<keyword evidence="2" id="KW-1185">Reference proteome</keyword>
<comment type="caution">
    <text evidence="1">The sequence shown here is derived from an EMBL/GenBank/DDBJ whole genome shotgun (WGS) entry which is preliminary data.</text>
</comment>
<evidence type="ECO:0000313" key="2">
    <source>
        <dbReference type="Proteomes" id="UP001232343"/>
    </source>
</evidence>
<protein>
    <recommendedName>
        <fullName evidence="3">DUF4901 domain-containing protein</fullName>
    </recommendedName>
</protein>
<accession>A0ABU0D3K8</accession>
<name>A0ABU0D3K8_9BACI</name>
<dbReference type="Proteomes" id="UP001232343">
    <property type="component" value="Unassembled WGS sequence"/>
</dbReference>
<dbReference type="RefSeq" id="WP_244681440.1">
    <property type="nucleotide sequence ID" value="NZ_JALIRM010000005.1"/>
</dbReference>
<evidence type="ECO:0008006" key="3">
    <source>
        <dbReference type="Google" id="ProtNLM"/>
    </source>
</evidence>
<gene>
    <name evidence="1" type="ORF">J2S14_001807</name>
</gene>
<reference evidence="1 2" key="1">
    <citation type="submission" date="2023-07" db="EMBL/GenBank/DDBJ databases">
        <title>Genomic Encyclopedia of Type Strains, Phase IV (KMG-IV): sequencing the most valuable type-strain genomes for metagenomic binning, comparative biology and taxonomic classification.</title>
        <authorList>
            <person name="Goeker M."/>
        </authorList>
    </citation>
    <scope>NUCLEOTIDE SEQUENCE [LARGE SCALE GENOMIC DNA]</scope>
    <source>
        <strain evidence="1 2">DSM 27848</strain>
    </source>
</reference>
<organism evidence="1 2">
    <name type="scientific">Lederbergia wuyishanensis</name>
    <dbReference type="NCBI Taxonomy" id="1347903"/>
    <lineage>
        <taxon>Bacteria</taxon>
        <taxon>Bacillati</taxon>
        <taxon>Bacillota</taxon>
        <taxon>Bacilli</taxon>
        <taxon>Bacillales</taxon>
        <taxon>Bacillaceae</taxon>
        <taxon>Lederbergia</taxon>
    </lineage>
</organism>
<sequence length="410" mass="47801">MIQKWIAEIEKDWGLEHFDFKKALIKRDASAIKTTEYKMEMEWFPAGAEMEDESNPPGTIYAEVNFTYGILTSFIVVMSEDSREDPPLLQSPKLDDVVGWVELNIGLKYDSDFRLRRKDKDGDCTEYFFSSIINGRKVSPGGHIEVKVNERGCIVFYSLFGFFHALYPEIEVKHEEDQSTVNMDEIIEKQVVLFGVPEEDGYQLLYGVDEEFIDAVHKSVVLFWNKEDSAEEIRISDKIVGTVWEQFYESQKISEEEMSLNIPHSDCLPISGDENSEFVKVISNYLKVHRPNESGKWQVENIERLNGLLHADVVPVNDADRIVDKFRFLYDANEHELLYVLDKREMLSQMNQLPTFDVKVTKDEALELLEKDIFFEQYYLYDFNKKVLRPTKRIDCHEFVNAVTGEKVRD</sequence>
<proteinExistence type="predicted"/>
<dbReference type="EMBL" id="JAUSUO010000003">
    <property type="protein sequence ID" value="MDQ0342993.1"/>
    <property type="molecule type" value="Genomic_DNA"/>
</dbReference>
<evidence type="ECO:0000313" key="1">
    <source>
        <dbReference type="EMBL" id="MDQ0342993.1"/>
    </source>
</evidence>